<dbReference type="SUPFAM" id="SSF117281">
    <property type="entry name" value="Kelch motif"/>
    <property type="match status" value="1"/>
</dbReference>
<gene>
    <name evidence="5" type="ORF">MKW94_023053</name>
</gene>
<keyword evidence="3" id="KW-0812">Transmembrane</keyword>
<evidence type="ECO:0000256" key="3">
    <source>
        <dbReference type="SAM" id="Phobius"/>
    </source>
</evidence>
<dbReference type="AlphaFoldDB" id="A0AA41VXH4"/>
<comment type="caution">
    <text evidence="5">The sequence shown here is derived from an EMBL/GenBank/DDBJ whole genome shotgun (WGS) entry which is preliminary data.</text>
</comment>
<reference evidence="5" key="1">
    <citation type="submission" date="2022-03" db="EMBL/GenBank/DDBJ databases">
        <title>A functionally conserved STORR gene fusion in Papaver species that diverged 16.8 million years ago.</title>
        <authorList>
            <person name="Catania T."/>
        </authorList>
    </citation>
    <scope>NUCLEOTIDE SEQUENCE</scope>
    <source>
        <strain evidence="5">S-191538</strain>
    </source>
</reference>
<dbReference type="Proteomes" id="UP001177140">
    <property type="component" value="Unassembled WGS sequence"/>
</dbReference>
<dbReference type="EMBL" id="JAJJMA010311453">
    <property type="protein sequence ID" value="MCL7049060.1"/>
    <property type="molecule type" value="Genomic_DNA"/>
</dbReference>
<feature type="transmembrane region" description="Helical" evidence="3">
    <location>
        <begin position="89"/>
        <end position="111"/>
    </location>
</feature>
<keyword evidence="1" id="KW-0880">Kelch repeat</keyword>
<evidence type="ECO:0000313" key="6">
    <source>
        <dbReference type="Proteomes" id="UP001177140"/>
    </source>
</evidence>
<sequence length="294" mass="32620">MEDSPPSPSRSRDSNLLIPSLPDTNFQNHGIQLLKSPHFFTTRFNLNSIQALLFINIRTPNSSFKWCFLDPKNPKPLFSVPPIPAQSMIFHHQMFGFLILVLAHIIGGCLIDSWSKASHWAEVFDPVVGNWVAVPSPVDVKEKWMHGCAVIGDKVYAMADRGGVVYDTKELSWDVVKTEIDLGWRGRATVVDGVLFCYDYLGKIRGFDDNGGTWREANVGGNLCIYLGAEISIRKSSSSGGELWGSIVWSQVILVVPNSSSLVHCLAVGLFCNTIKCLHIFKKHVSSCVVCLRV</sequence>
<name>A0AA41VXH4_PAPNU</name>
<evidence type="ECO:0000313" key="5">
    <source>
        <dbReference type="EMBL" id="MCL7049060.1"/>
    </source>
</evidence>
<dbReference type="Pfam" id="PF25210">
    <property type="entry name" value="Kelch_FKB95"/>
    <property type="match status" value="1"/>
</dbReference>
<keyword evidence="6" id="KW-1185">Reference proteome</keyword>
<keyword evidence="3" id="KW-1133">Transmembrane helix</keyword>
<proteinExistence type="predicted"/>
<keyword evidence="3" id="KW-0472">Membrane</keyword>
<evidence type="ECO:0000259" key="4">
    <source>
        <dbReference type="Pfam" id="PF25210"/>
    </source>
</evidence>
<organism evidence="5 6">
    <name type="scientific">Papaver nudicaule</name>
    <name type="common">Iceland poppy</name>
    <dbReference type="NCBI Taxonomy" id="74823"/>
    <lineage>
        <taxon>Eukaryota</taxon>
        <taxon>Viridiplantae</taxon>
        <taxon>Streptophyta</taxon>
        <taxon>Embryophyta</taxon>
        <taxon>Tracheophyta</taxon>
        <taxon>Spermatophyta</taxon>
        <taxon>Magnoliopsida</taxon>
        <taxon>Ranunculales</taxon>
        <taxon>Papaveraceae</taxon>
        <taxon>Papaveroideae</taxon>
        <taxon>Papaver</taxon>
    </lineage>
</organism>
<dbReference type="Gene3D" id="2.120.10.80">
    <property type="entry name" value="Kelch-type beta propeller"/>
    <property type="match status" value="1"/>
</dbReference>
<evidence type="ECO:0000256" key="2">
    <source>
        <dbReference type="ARBA" id="ARBA00022737"/>
    </source>
</evidence>
<keyword evidence="2" id="KW-0677">Repeat</keyword>
<dbReference type="InterPro" id="IPR057499">
    <property type="entry name" value="Kelch_FKB95"/>
</dbReference>
<dbReference type="PANTHER" id="PTHR46344">
    <property type="entry name" value="OS02G0202900 PROTEIN"/>
    <property type="match status" value="1"/>
</dbReference>
<accession>A0AA41VXH4</accession>
<evidence type="ECO:0000256" key="1">
    <source>
        <dbReference type="ARBA" id="ARBA00022441"/>
    </source>
</evidence>
<feature type="domain" description="FKB95-like N-terminal Kelch" evidence="4">
    <location>
        <begin position="105"/>
        <end position="218"/>
    </location>
</feature>
<dbReference type="PANTHER" id="PTHR46344:SF19">
    <property type="entry name" value="F-BOX DOMAIN-CONTAINING PROTEIN"/>
    <property type="match status" value="1"/>
</dbReference>
<dbReference type="InterPro" id="IPR015915">
    <property type="entry name" value="Kelch-typ_b-propeller"/>
</dbReference>
<protein>
    <recommendedName>
        <fullName evidence="4">FKB95-like N-terminal Kelch domain-containing protein</fullName>
    </recommendedName>
</protein>